<reference evidence="1 2" key="1">
    <citation type="submission" date="2018-02" db="EMBL/GenBank/DDBJ databases">
        <title>Isolation, characterization and genome analysis of lytic bacteriophages against Escherichia coli.</title>
        <authorList>
            <person name="Ramesh N."/>
            <person name="Prasanth M."/>
            <person name="Tamhankar A.J."/>
            <person name="Lundborg C.S."/>
        </authorList>
    </citation>
    <scope>NUCLEOTIDE SEQUENCE [LARGE SCALE GENOMIC DNA]</scope>
</reference>
<name>A0A2R3UA63_9CAUD</name>
<evidence type="ECO:0000313" key="2">
    <source>
        <dbReference type="Proteomes" id="UP000244507"/>
    </source>
</evidence>
<dbReference type="EMBL" id="MG983840">
    <property type="protein sequence ID" value="AVQ10084.1"/>
    <property type="molecule type" value="Genomic_DNA"/>
</dbReference>
<evidence type="ECO:0000313" key="1">
    <source>
        <dbReference type="EMBL" id="AVQ10084.1"/>
    </source>
</evidence>
<protein>
    <submittedName>
        <fullName evidence="1">Uncharacterized protein</fullName>
    </submittedName>
</protein>
<proteinExistence type="predicted"/>
<keyword evidence="2" id="KW-1185">Reference proteome</keyword>
<gene>
    <name evidence="1" type="ORF">PSH1131_079</name>
</gene>
<organism evidence="1 2">
    <name type="scientific">Escherichia phage myPSH1131</name>
    <dbReference type="NCBI Taxonomy" id="2108117"/>
    <lineage>
        <taxon>Viruses</taxon>
        <taxon>Duplodnaviria</taxon>
        <taxon>Heunggongvirae</taxon>
        <taxon>Uroviricota</taxon>
        <taxon>Caudoviricetes</taxon>
        <taxon>Mktvariviridae</taxon>
        <taxon>Gordonclarkvirinae</taxon>
        <taxon>Kuravirus</taxon>
        <taxon>Kuravirus myPSH1131</taxon>
    </lineage>
</organism>
<accession>A0A2R3UA63</accession>
<dbReference type="Proteomes" id="UP000244507">
    <property type="component" value="Segment"/>
</dbReference>
<sequence>MYNLMALHSRLPIEKLHEIINGNNVKEADQQIKLLQVA</sequence>